<evidence type="ECO:0000313" key="14">
    <source>
        <dbReference type="Proteomes" id="UP000000271"/>
    </source>
</evidence>
<evidence type="ECO:0000256" key="1">
    <source>
        <dbReference type="ARBA" id="ARBA00004651"/>
    </source>
</evidence>
<keyword evidence="14" id="KW-1185">Reference proteome</keyword>
<dbReference type="CDD" id="cd07346">
    <property type="entry name" value="ABC_6TM_exporters"/>
    <property type="match status" value="1"/>
</dbReference>
<keyword evidence="5 9" id="KW-1133">Transmembrane helix</keyword>
<dbReference type="CDD" id="cd00038">
    <property type="entry name" value="CAP_ED"/>
    <property type="match status" value="1"/>
</dbReference>
<dbReference type="OrthoDB" id="9804259at2"/>
<dbReference type="AlphaFoldDB" id="D6XYN2"/>
<dbReference type="KEGG" id="bse:Bsel_0655"/>
<evidence type="ECO:0000256" key="8">
    <source>
        <dbReference type="SAM" id="MobiDB-lite"/>
    </source>
</evidence>
<feature type="transmembrane region" description="Helical" evidence="9">
    <location>
        <begin position="12"/>
        <end position="32"/>
    </location>
</feature>
<dbReference type="CDD" id="cd03228">
    <property type="entry name" value="ABCC_MRP_Like"/>
    <property type="match status" value="1"/>
</dbReference>
<dbReference type="Pfam" id="PF00664">
    <property type="entry name" value="ABC_membrane"/>
    <property type="match status" value="1"/>
</dbReference>
<keyword evidence="6 9" id="KW-0472">Membrane</keyword>
<dbReference type="InterPro" id="IPR018490">
    <property type="entry name" value="cNMP-bd_dom_sf"/>
</dbReference>
<dbReference type="InterPro" id="IPR000595">
    <property type="entry name" value="cNMP-bd_dom"/>
</dbReference>
<gene>
    <name evidence="13" type="ordered locus">Bsel_0655</name>
</gene>
<dbReference type="InterPro" id="IPR011527">
    <property type="entry name" value="ABC1_TM_dom"/>
</dbReference>
<keyword evidence="7" id="KW-0010">Activator</keyword>
<dbReference type="PRINTS" id="PR00103">
    <property type="entry name" value="CAMPKINASE"/>
</dbReference>
<dbReference type="InterPro" id="IPR018488">
    <property type="entry name" value="cNMP-bd_CS"/>
</dbReference>
<feature type="domain" description="ABC transporter" evidence="11">
    <location>
        <begin position="333"/>
        <end position="568"/>
    </location>
</feature>
<feature type="transmembrane region" description="Helical" evidence="9">
    <location>
        <begin position="246"/>
        <end position="267"/>
    </location>
</feature>
<dbReference type="SUPFAM" id="SSF51206">
    <property type="entry name" value="cAMP-binding domain-like"/>
    <property type="match status" value="1"/>
</dbReference>
<evidence type="ECO:0000259" key="11">
    <source>
        <dbReference type="PROSITE" id="PS50893"/>
    </source>
</evidence>
<protein>
    <submittedName>
        <fullName evidence="13">Cyclic nucleotide-binding protein</fullName>
    </submittedName>
</protein>
<evidence type="ECO:0000256" key="3">
    <source>
        <dbReference type="ARBA" id="ARBA00022741"/>
    </source>
</evidence>
<dbReference type="Gene3D" id="3.40.50.300">
    <property type="entry name" value="P-loop containing nucleotide triphosphate hydrolases"/>
    <property type="match status" value="1"/>
</dbReference>
<dbReference type="InterPro" id="IPR003439">
    <property type="entry name" value="ABC_transporter-like_ATP-bd"/>
</dbReference>
<dbReference type="GO" id="GO:0005886">
    <property type="term" value="C:plasma membrane"/>
    <property type="evidence" value="ECO:0007669"/>
    <property type="project" value="UniProtKB-SubCell"/>
</dbReference>
<dbReference type="RefSeq" id="WP_013171619.1">
    <property type="nucleotide sequence ID" value="NC_014219.1"/>
</dbReference>
<dbReference type="SMART" id="SM00382">
    <property type="entry name" value="AAA"/>
    <property type="match status" value="1"/>
</dbReference>
<dbReference type="GO" id="GO:0005524">
    <property type="term" value="F:ATP binding"/>
    <property type="evidence" value="ECO:0007669"/>
    <property type="project" value="UniProtKB-KW"/>
</dbReference>
<feature type="transmembrane region" description="Helical" evidence="9">
    <location>
        <begin position="127"/>
        <end position="149"/>
    </location>
</feature>
<keyword evidence="3" id="KW-0547">Nucleotide-binding</keyword>
<dbReference type="InterPro" id="IPR039421">
    <property type="entry name" value="Type_1_exporter"/>
</dbReference>
<dbReference type="InterPro" id="IPR017871">
    <property type="entry name" value="ABC_transporter-like_CS"/>
</dbReference>
<sequence>MLNLFLRYIRQYRVMIAVFFTGVFVELLFQYMVALSFKFLLDEAIIPGNMEILLAVLAFLLAFGLMSLTAGYVNDLRMARLGTVIAEDLRRSAYRSIHQGGLGFVERFSTSEINARFQYDIPAIERFLIRLLSAAVPALLSMFIGLTFLLFLQPILGLVVFVGMLLLFIPGYLYSDEEDEYLLHHAREDEELGGAVEESVRNVRLIHAHNRLGSVGERFEDLLGELSGTHLRYLKLKAKLTRLPQALFLLFRITVLGAGGLLTFRGVLSPGDFVAFVTIFLLVFQQGIILTSIVTVSSQPAVNWLRYQDLIGNQKEEGRSGTEGKPVRFTDRLRFHNVTYTYGDQDAGVKNLSAVLKKGTLTMITGPSGSGKSTLLHLLAGFYKPASGELYIDESPLSTLDPAAYRQKMAFAFQEPTFMDGSIRDNLMFLSGTPCTDEELYDVLRKTGVDDSVRRMKDGLDTPIESRLGSLSGGEAQRLALARALLTKPDILVLDEVTSALDPRSEAGVRAMIQSLTPALTVIMITHRLDHGQDADQILVMDQGRLAEAGTFRELTQSGGLFSKLLNKQNGFSISSNGQVAEVEGSRLKQIPLFASIGASPLEALSGAFTTEVFEEGETVIYEGDLGDQFYLIARGKVSVRPGGTAPDDEVAVLEDGDYFGELALLHDEPRNATIISKEKTTCLMLKKDDFHALLQAHPQVRQDVEEEAARRERQRESSQEENGRNYATLEEKPER</sequence>
<dbReference type="PROSITE" id="PS00888">
    <property type="entry name" value="CNMP_BINDING_1"/>
    <property type="match status" value="1"/>
</dbReference>
<keyword evidence="4" id="KW-0067">ATP-binding</keyword>
<feature type="domain" description="ABC transmembrane type-1" evidence="12">
    <location>
        <begin position="24"/>
        <end position="285"/>
    </location>
</feature>
<evidence type="ECO:0000256" key="5">
    <source>
        <dbReference type="ARBA" id="ARBA00022989"/>
    </source>
</evidence>
<name>D6XYN2_BACIE</name>
<dbReference type="STRING" id="439292.Bsel_0655"/>
<comment type="subcellular location">
    <subcellularLocation>
        <location evidence="1">Cell membrane</location>
        <topology evidence="1">Multi-pass membrane protein</topology>
    </subcellularLocation>
</comment>
<dbReference type="Gene3D" id="2.60.120.10">
    <property type="entry name" value="Jelly Rolls"/>
    <property type="match status" value="1"/>
</dbReference>
<dbReference type="InterPro" id="IPR014710">
    <property type="entry name" value="RmlC-like_jellyroll"/>
</dbReference>
<dbReference type="Pfam" id="PF00005">
    <property type="entry name" value="ABC_tran"/>
    <property type="match status" value="1"/>
</dbReference>
<dbReference type="InterPro" id="IPR003593">
    <property type="entry name" value="AAA+_ATPase"/>
</dbReference>
<dbReference type="PROSITE" id="PS50042">
    <property type="entry name" value="CNMP_BINDING_3"/>
    <property type="match status" value="1"/>
</dbReference>
<evidence type="ECO:0000256" key="9">
    <source>
        <dbReference type="SAM" id="Phobius"/>
    </source>
</evidence>
<dbReference type="eggNOG" id="COG1132">
    <property type="taxonomic scope" value="Bacteria"/>
</dbReference>
<proteinExistence type="predicted"/>
<dbReference type="GO" id="GO:0015421">
    <property type="term" value="F:ABC-type oligopeptide transporter activity"/>
    <property type="evidence" value="ECO:0007669"/>
    <property type="project" value="TreeGrafter"/>
</dbReference>
<feature type="region of interest" description="Disordered" evidence="8">
    <location>
        <begin position="702"/>
        <end position="736"/>
    </location>
</feature>
<organism evidence="13 14">
    <name type="scientific">Bacillus selenitireducens (strain ATCC 700615 / DSM 15326 / MLS10)</name>
    <dbReference type="NCBI Taxonomy" id="439292"/>
    <lineage>
        <taxon>Bacteria</taxon>
        <taxon>Bacillati</taxon>
        <taxon>Bacillota</taxon>
        <taxon>Bacilli</taxon>
        <taxon>Bacillales</taxon>
        <taxon>Bacillaceae</taxon>
        <taxon>Salisediminibacterium</taxon>
    </lineage>
</organism>
<dbReference type="PROSITE" id="PS50929">
    <property type="entry name" value="ABC_TM1F"/>
    <property type="match status" value="1"/>
</dbReference>
<dbReference type="PROSITE" id="PS00211">
    <property type="entry name" value="ABC_TRANSPORTER_1"/>
    <property type="match status" value="1"/>
</dbReference>
<feature type="transmembrane region" description="Helical" evidence="9">
    <location>
        <begin position="52"/>
        <end position="73"/>
    </location>
</feature>
<dbReference type="SUPFAM" id="SSF90123">
    <property type="entry name" value="ABC transporter transmembrane region"/>
    <property type="match status" value="1"/>
</dbReference>
<reference evidence="13" key="1">
    <citation type="submission" date="2009-10" db="EMBL/GenBank/DDBJ databases">
        <title>Complete sequence of Bacillus selenitireducens MLS10.</title>
        <authorList>
            <consortium name="US DOE Joint Genome Institute"/>
            <person name="Lucas S."/>
            <person name="Copeland A."/>
            <person name="Lapidus A."/>
            <person name="Glavina del Rio T."/>
            <person name="Dalin E."/>
            <person name="Tice H."/>
            <person name="Bruce D."/>
            <person name="Goodwin L."/>
            <person name="Pitluck S."/>
            <person name="Sims D."/>
            <person name="Brettin T."/>
            <person name="Detter J.C."/>
            <person name="Han C."/>
            <person name="Larimer F."/>
            <person name="Land M."/>
            <person name="Hauser L."/>
            <person name="Kyrpides N."/>
            <person name="Ovchinnikova G."/>
            <person name="Stolz J."/>
        </authorList>
    </citation>
    <scope>NUCLEOTIDE SEQUENCE [LARGE SCALE GENOMIC DNA]</scope>
    <source>
        <strain evidence="13">MLS10</strain>
    </source>
</reference>
<dbReference type="InterPro" id="IPR036640">
    <property type="entry name" value="ABC1_TM_sf"/>
</dbReference>
<dbReference type="SMART" id="SM00100">
    <property type="entry name" value="cNMP"/>
    <property type="match status" value="1"/>
</dbReference>
<keyword evidence="2 9" id="KW-0812">Transmembrane</keyword>
<dbReference type="SUPFAM" id="SSF52540">
    <property type="entry name" value="P-loop containing nucleoside triphosphate hydrolases"/>
    <property type="match status" value="1"/>
</dbReference>
<evidence type="ECO:0000256" key="7">
    <source>
        <dbReference type="ARBA" id="ARBA00023159"/>
    </source>
</evidence>
<dbReference type="PANTHER" id="PTHR43394">
    <property type="entry name" value="ATP-DEPENDENT PERMEASE MDL1, MITOCHONDRIAL"/>
    <property type="match status" value="1"/>
</dbReference>
<dbReference type="HOGENOM" id="CLU_000604_84_3_9"/>
<evidence type="ECO:0000259" key="12">
    <source>
        <dbReference type="PROSITE" id="PS50929"/>
    </source>
</evidence>
<dbReference type="Pfam" id="PF00027">
    <property type="entry name" value="cNMP_binding"/>
    <property type="match status" value="1"/>
</dbReference>
<evidence type="ECO:0000256" key="6">
    <source>
        <dbReference type="ARBA" id="ARBA00023136"/>
    </source>
</evidence>
<feature type="domain" description="Cyclic nucleotide-binding" evidence="10">
    <location>
        <begin position="593"/>
        <end position="712"/>
    </location>
</feature>
<dbReference type="Proteomes" id="UP000000271">
    <property type="component" value="Chromosome"/>
</dbReference>
<feature type="transmembrane region" description="Helical" evidence="9">
    <location>
        <begin position="155"/>
        <end position="174"/>
    </location>
</feature>
<dbReference type="Gene3D" id="1.20.1560.10">
    <property type="entry name" value="ABC transporter type 1, transmembrane domain"/>
    <property type="match status" value="1"/>
</dbReference>
<evidence type="ECO:0000313" key="13">
    <source>
        <dbReference type="EMBL" id="ADH98190.1"/>
    </source>
</evidence>
<dbReference type="EMBL" id="CP001791">
    <property type="protein sequence ID" value="ADH98190.1"/>
    <property type="molecule type" value="Genomic_DNA"/>
</dbReference>
<evidence type="ECO:0000256" key="4">
    <source>
        <dbReference type="ARBA" id="ARBA00022840"/>
    </source>
</evidence>
<evidence type="ECO:0000259" key="10">
    <source>
        <dbReference type="PROSITE" id="PS50042"/>
    </source>
</evidence>
<accession>D6XYN2</accession>
<dbReference type="PROSITE" id="PS50893">
    <property type="entry name" value="ABC_TRANSPORTER_2"/>
    <property type="match status" value="1"/>
</dbReference>
<dbReference type="InterPro" id="IPR027417">
    <property type="entry name" value="P-loop_NTPase"/>
</dbReference>
<dbReference type="PANTHER" id="PTHR43394:SF1">
    <property type="entry name" value="ATP-BINDING CASSETTE SUB-FAMILY B MEMBER 10, MITOCHONDRIAL"/>
    <property type="match status" value="1"/>
</dbReference>
<feature type="transmembrane region" description="Helical" evidence="9">
    <location>
        <begin position="273"/>
        <end position="296"/>
    </location>
</feature>
<evidence type="ECO:0000256" key="2">
    <source>
        <dbReference type="ARBA" id="ARBA00022692"/>
    </source>
</evidence>
<dbReference type="GO" id="GO:0016887">
    <property type="term" value="F:ATP hydrolysis activity"/>
    <property type="evidence" value="ECO:0007669"/>
    <property type="project" value="InterPro"/>
</dbReference>